<feature type="domain" description="FAD-binding" evidence="1">
    <location>
        <begin position="10"/>
        <end position="324"/>
    </location>
</feature>
<dbReference type="PRINTS" id="PR00420">
    <property type="entry name" value="RNGMNOXGNASE"/>
</dbReference>
<accession>A0ABY9X6U1</accession>
<dbReference type="Gene3D" id="3.30.9.10">
    <property type="entry name" value="D-Amino Acid Oxidase, subunit A, domain 2"/>
    <property type="match status" value="1"/>
</dbReference>
<keyword evidence="3" id="KW-1185">Reference proteome</keyword>
<organism evidence="2 3">
    <name type="scientific">Archangium minus</name>
    <dbReference type="NCBI Taxonomy" id="83450"/>
    <lineage>
        <taxon>Bacteria</taxon>
        <taxon>Pseudomonadati</taxon>
        <taxon>Myxococcota</taxon>
        <taxon>Myxococcia</taxon>
        <taxon>Myxococcales</taxon>
        <taxon>Cystobacterineae</taxon>
        <taxon>Archangiaceae</taxon>
        <taxon>Archangium</taxon>
    </lineage>
</organism>
<reference evidence="2 3" key="1">
    <citation type="submission" date="2019-08" db="EMBL/GenBank/DDBJ databases">
        <title>Archangium and Cystobacter genomes.</title>
        <authorList>
            <person name="Chen I.-C.K."/>
            <person name="Wielgoss S."/>
        </authorList>
    </citation>
    <scope>NUCLEOTIDE SEQUENCE [LARGE SCALE GENOMIC DNA]</scope>
    <source>
        <strain evidence="2 3">Cbm 6</strain>
    </source>
</reference>
<dbReference type="RefSeq" id="WP_395811023.1">
    <property type="nucleotide sequence ID" value="NZ_CP043494.1"/>
</dbReference>
<proteinExistence type="predicted"/>
<dbReference type="InterPro" id="IPR036188">
    <property type="entry name" value="FAD/NAD-bd_sf"/>
</dbReference>
<dbReference type="EMBL" id="CP043494">
    <property type="protein sequence ID" value="WNG51120.1"/>
    <property type="molecule type" value="Genomic_DNA"/>
</dbReference>
<dbReference type="Proteomes" id="UP001611383">
    <property type="component" value="Chromosome"/>
</dbReference>
<evidence type="ECO:0000313" key="3">
    <source>
        <dbReference type="Proteomes" id="UP001611383"/>
    </source>
</evidence>
<dbReference type="Gene3D" id="3.50.50.60">
    <property type="entry name" value="FAD/NAD(P)-binding domain"/>
    <property type="match status" value="1"/>
</dbReference>
<sequence>MTNSTTRSQRVLVVGLGISGIATALRLHRLGWKPVVVERAPTRRQGGYFIGLFGTGKASAARLGVLESILNRQHPRSITYELDRAGHHHKGMSFVELPGMPYALLRGDVEDGLFRALPEEVEIRFSTVPTRIVQDEHGVDVTMTHTKTGTTTTERFELVVGADGMRSTVRQLVFGPPEDFLHPMNYMIAASILSKPIAGFSSHDGLILAEAGRSAWVFPFANHNPAVLFSYRADDIDAQFRRRPIESLREAFGPQPAGSVLGQLLDDFGAANEYLFDSVNQVRMERWHKGRVVLVGDSAWCLTLYSGMGASSGMAGAELLGNMLEKYPDNLGRALVEWEARLRPFIEYHQSQAWGMRRFFTPAGEAERAMRATIIKAMGLPIIGPFIAKMNQGGRRRRMQMLDIAAP</sequence>
<dbReference type="PANTHER" id="PTHR46865:SF8">
    <property type="entry name" value="POSSIBLE OXIDOREDUCTASE"/>
    <property type="match status" value="1"/>
</dbReference>
<dbReference type="InterPro" id="IPR051704">
    <property type="entry name" value="FAD_aromatic-hydroxylase"/>
</dbReference>
<dbReference type="InterPro" id="IPR002938">
    <property type="entry name" value="FAD-bd"/>
</dbReference>
<evidence type="ECO:0000313" key="2">
    <source>
        <dbReference type="EMBL" id="WNG51120.1"/>
    </source>
</evidence>
<gene>
    <name evidence="2" type="ORF">F0U60_48590</name>
</gene>
<dbReference type="PANTHER" id="PTHR46865">
    <property type="entry name" value="OXIDOREDUCTASE-RELATED"/>
    <property type="match status" value="1"/>
</dbReference>
<evidence type="ECO:0000259" key="1">
    <source>
        <dbReference type="Pfam" id="PF01494"/>
    </source>
</evidence>
<dbReference type="SUPFAM" id="SSF51905">
    <property type="entry name" value="FAD/NAD(P)-binding domain"/>
    <property type="match status" value="1"/>
</dbReference>
<protein>
    <submittedName>
        <fullName evidence="2">FAD-dependent oxidoreductase</fullName>
    </submittedName>
</protein>
<dbReference type="Pfam" id="PF01494">
    <property type="entry name" value="FAD_binding_3"/>
    <property type="match status" value="1"/>
</dbReference>
<name>A0ABY9X6U1_9BACT</name>